<evidence type="ECO:0008006" key="6">
    <source>
        <dbReference type="Google" id="ProtNLM"/>
    </source>
</evidence>
<proteinExistence type="predicted"/>
<evidence type="ECO:0000256" key="1">
    <source>
        <dbReference type="SAM" id="SignalP"/>
    </source>
</evidence>
<feature type="signal peptide" evidence="1">
    <location>
        <begin position="1"/>
        <end position="20"/>
    </location>
</feature>
<evidence type="ECO:0000313" key="5">
    <source>
        <dbReference type="Proteomes" id="UP000321621"/>
    </source>
</evidence>
<comment type="caution">
    <text evidence="2">The sequence shown here is derived from an EMBL/GenBank/DDBJ whole genome shotgun (WGS) entry which is preliminary data.</text>
</comment>
<evidence type="ECO:0000313" key="3">
    <source>
        <dbReference type="EMBL" id="TXJ93232.1"/>
    </source>
</evidence>
<dbReference type="Proteomes" id="UP000266691">
    <property type="component" value="Unassembled WGS sequence"/>
</dbReference>
<evidence type="ECO:0000313" key="4">
    <source>
        <dbReference type="Proteomes" id="UP000266691"/>
    </source>
</evidence>
<accession>A0A3A1NJ56</accession>
<reference evidence="3 5" key="2">
    <citation type="submission" date="2019-07" db="EMBL/GenBank/DDBJ databases">
        <title>Draft genome of two Muricauda strains isolated from deep sea.</title>
        <authorList>
            <person name="Sun C."/>
        </authorList>
    </citation>
    <scope>NUCLEOTIDE SEQUENCE [LARGE SCALE GENOMIC DNA]</scope>
    <source>
        <strain evidence="3 5">72</strain>
    </source>
</reference>
<name>A0A3A1NJ56_9FLAO</name>
<gene>
    <name evidence="2" type="ORF">D2V05_12960</name>
    <name evidence="3" type="ORF">FQ017_12840</name>
</gene>
<keyword evidence="5" id="KW-1185">Reference proteome</keyword>
<keyword evidence="1" id="KW-0732">Signal</keyword>
<dbReference type="EMBL" id="QXFI01000029">
    <property type="protein sequence ID" value="RIV43615.1"/>
    <property type="molecule type" value="Genomic_DNA"/>
</dbReference>
<organism evidence="2 4">
    <name type="scientific">Flagellimonas pelagia</name>
    <dbReference type="NCBI Taxonomy" id="2306998"/>
    <lineage>
        <taxon>Bacteria</taxon>
        <taxon>Pseudomonadati</taxon>
        <taxon>Bacteroidota</taxon>
        <taxon>Flavobacteriia</taxon>
        <taxon>Flavobacteriales</taxon>
        <taxon>Flavobacteriaceae</taxon>
        <taxon>Flagellimonas</taxon>
    </lineage>
</organism>
<sequence>MNYKLNALTLLIFSTGLAQVNFTNPDETAVVSYQTKEIDLSKVKTEGSPYFEEEFKRGKIYMNGQEKIVGNLRYNASNSEIELQRGNSEYTSVLKRKNISVSIGNKLYKLLPYKDDDNESVRTGYFIAMNNGRATLLFKPEKKLRRGRTPSTSYDRLVPPRYIDVSAYYIQIDEEPATKIYLRKNEFYKILGKDKVQDFVKTNNLKLNHVDDAIKLMDYYNENIISKL</sequence>
<dbReference type="Proteomes" id="UP000321621">
    <property type="component" value="Unassembled WGS sequence"/>
</dbReference>
<evidence type="ECO:0000313" key="2">
    <source>
        <dbReference type="EMBL" id="RIV43615.1"/>
    </source>
</evidence>
<feature type="chain" id="PRO_5017260753" description="GLPGLI family protein" evidence="1">
    <location>
        <begin position="21"/>
        <end position="228"/>
    </location>
</feature>
<dbReference type="RefSeq" id="WP_119648069.1">
    <property type="nucleotide sequence ID" value="NZ_QXFI01000029.1"/>
</dbReference>
<dbReference type="AlphaFoldDB" id="A0A3A1NJ56"/>
<dbReference type="OrthoDB" id="1160165at2"/>
<protein>
    <recommendedName>
        <fullName evidence="6">GLPGLI family protein</fullName>
    </recommendedName>
</protein>
<dbReference type="EMBL" id="VNWK01000029">
    <property type="protein sequence ID" value="TXJ93232.1"/>
    <property type="molecule type" value="Genomic_DNA"/>
</dbReference>
<reference evidence="2 4" key="1">
    <citation type="submission" date="2018-08" db="EMBL/GenBank/DDBJ databases">
        <title>Proposal of Muricauda 72 sp.nov. and Muricauda NH166 sp.nov., isolated from seawater.</title>
        <authorList>
            <person name="Cheng H."/>
            <person name="Wu Y.-H."/>
            <person name="Guo L.-L."/>
            <person name="Xu X.-W."/>
        </authorList>
    </citation>
    <scope>NUCLEOTIDE SEQUENCE [LARGE SCALE GENOMIC DNA]</scope>
    <source>
        <strain evidence="2 4">72</strain>
    </source>
</reference>